<name>A0A1H9DXP9_9BACT</name>
<keyword evidence="1" id="KW-0175">Coiled coil</keyword>
<evidence type="ECO:0000256" key="1">
    <source>
        <dbReference type="SAM" id="Coils"/>
    </source>
</evidence>
<evidence type="ECO:0000256" key="2">
    <source>
        <dbReference type="SAM" id="Phobius"/>
    </source>
</evidence>
<dbReference type="InParanoid" id="A0A1H9DXP9"/>
<evidence type="ECO:0008006" key="5">
    <source>
        <dbReference type="Google" id="ProtNLM"/>
    </source>
</evidence>
<keyword evidence="2" id="KW-1133">Transmembrane helix</keyword>
<reference evidence="4" key="1">
    <citation type="submission" date="2016-10" db="EMBL/GenBank/DDBJ databases">
        <authorList>
            <person name="Varghese N."/>
            <person name="Submissions S."/>
        </authorList>
    </citation>
    <scope>NUCLEOTIDE SEQUENCE [LARGE SCALE GENOMIC DNA]</scope>
    <source>
        <strain evidence="4">DSM 24740</strain>
    </source>
</reference>
<dbReference type="RefSeq" id="WP_090166866.1">
    <property type="nucleotide sequence ID" value="NZ_FOFB01000006.1"/>
</dbReference>
<keyword evidence="2" id="KW-0472">Membrane</keyword>
<gene>
    <name evidence="3" type="ORF">SAMN05444359_106172</name>
</gene>
<dbReference type="Proteomes" id="UP000199021">
    <property type="component" value="Unassembled WGS sequence"/>
</dbReference>
<feature type="coiled-coil region" evidence="1">
    <location>
        <begin position="228"/>
        <end position="262"/>
    </location>
</feature>
<accession>A0A1H9DXP9</accession>
<proteinExistence type="predicted"/>
<dbReference type="EMBL" id="FOFB01000006">
    <property type="protein sequence ID" value="SEQ18241.1"/>
    <property type="molecule type" value="Genomic_DNA"/>
</dbReference>
<keyword evidence="2" id="KW-0812">Transmembrane</keyword>
<evidence type="ECO:0000313" key="4">
    <source>
        <dbReference type="Proteomes" id="UP000199021"/>
    </source>
</evidence>
<feature type="transmembrane region" description="Helical" evidence="2">
    <location>
        <begin position="33"/>
        <end position="50"/>
    </location>
</feature>
<dbReference type="OrthoDB" id="1522571at2"/>
<organism evidence="3 4">
    <name type="scientific">Neolewinella agarilytica</name>
    <dbReference type="NCBI Taxonomy" id="478744"/>
    <lineage>
        <taxon>Bacteria</taxon>
        <taxon>Pseudomonadati</taxon>
        <taxon>Bacteroidota</taxon>
        <taxon>Saprospiria</taxon>
        <taxon>Saprospirales</taxon>
        <taxon>Lewinellaceae</taxon>
        <taxon>Neolewinella</taxon>
    </lineage>
</organism>
<feature type="transmembrane region" description="Helical" evidence="2">
    <location>
        <begin position="328"/>
        <end position="348"/>
    </location>
</feature>
<keyword evidence="4" id="KW-1185">Reference proteome</keyword>
<dbReference type="STRING" id="478744.SAMN05444359_106172"/>
<sequence>MSEEIRQADEATGLSLAVLLAKAKEYFLEILRFWWLILLVGAIFGGLLGYQASVKSTEYPAELTFMVNESGGGGGAAEVSVILGQFGLGGGSDSNLDKVVALAESRFIAEKMFFTKANCNGELDYIANHLMQTHGLFEEFDVEPTQEGRMFTHDSLPAFTDDQRRVFLRLHRYLKVNGEQGVPLLAISYAKASGIFTFQATSRNEDLSIAMVESLYKNLEDYYVKQATEQQQLNVSRLSEKVDSLQQLLSSTEYQLASLQDRSAGLFQQTGRVQQGRLSREVQILTIAYGESVRRLETTRFLLNNATPVFTPVDFPLSPLSPMGSSRISSAIVGALLGGILVVTFLFVRKLFADALKDS</sequence>
<dbReference type="PANTHER" id="PTHR32309">
    <property type="entry name" value="TYROSINE-PROTEIN KINASE"/>
    <property type="match status" value="1"/>
</dbReference>
<dbReference type="AlphaFoldDB" id="A0A1H9DXP9"/>
<evidence type="ECO:0000313" key="3">
    <source>
        <dbReference type="EMBL" id="SEQ18241.1"/>
    </source>
</evidence>
<protein>
    <recommendedName>
        <fullName evidence="5">Chain length determinant protein</fullName>
    </recommendedName>
</protein>
<dbReference type="PANTHER" id="PTHR32309:SF31">
    <property type="entry name" value="CAPSULAR EXOPOLYSACCHARIDE FAMILY"/>
    <property type="match status" value="1"/>
</dbReference>
<dbReference type="InterPro" id="IPR050445">
    <property type="entry name" value="Bact_polysacc_biosynth/exp"/>
</dbReference>